<evidence type="ECO:0000313" key="2">
    <source>
        <dbReference type="EMBL" id="ODV89244.1"/>
    </source>
</evidence>
<dbReference type="SUPFAM" id="SSF51101">
    <property type="entry name" value="Mannose-binding lectins"/>
    <property type="match status" value="1"/>
</dbReference>
<dbReference type="InterPro" id="IPR053002">
    <property type="entry name" value="Metalloproteinase_M10B"/>
</dbReference>
<reference evidence="3" key="1">
    <citation type="submission" date="2016-02" db="EMBL/GenBank/DDBJ databases">
        <title>Comparative genomics of biotechnologically important yeasts.</title>
        <authorList>
            <consortium name="DOE Joint Genome Institute"/>
            <person name="Riley R."/>
            <person name="Haridas S."/>
            <person name="Wolfe K.H."/>
            <person name="Lopes M.R."/>
            <person name="Hittinger C.T."/>
            <person name="Goker M."/>
            <person name="Salamov A."/>
            <person name="Wisecaver J."/>
            <person name="Long T.M."/>
            <person name="Aerts A.L."/>
            <person name="Barry K."/>
            <person name="Choi C."/>
            <person name="Clum A."/>
            <person name="Coughlan A.Y."/>
            <person name="Deshpande S."/>
            <person name="Douglass A.P."/>
            <person name="Hanson S.J."/>
            <person name="Klenk H.-P."/>
            <person name="Labutti K."/>
            <person name="Lapidus A."/>
            <person name="Lindquist E."/>
            <person name="Lipzen A."/>
            <person name="Meier-Kolthoff J.P."/>
            <person name="Ohm R.A."/>
            <person name="Otillar R.P."/>
            <person name="Pangilinan J."/>
            <person name="Peng Y."/>
            <person name="Rokas A."/>
            <person name="Rosa C.A."/>
            <person name="Scheuner C."/>
            <person name="Sibirny A.A."/>
            <person name="Slot J.C."/>
            <person name="Stielow J.B."/>
            <person name="Sun H."/>
            <person name="Kurtzman C.P."/>
            <person name="Blackwell M."/>
            <person name="Jeffries T.W."/>
            <person name="Grigoriev I.V."/>
        </authorList>
    </citation>
    <scope>NUCLEOTIDE SEQUENCE [LARGE SCALE GENOMIC DNA]</scope>
    <source>
        <strain evidence="3">NRRL Y-17796</strain>
    </source>
</reference>
<organism evidence="2 3">
    <name type="scientific">Tortispora caseinolytica NRRL Y-17796</name>
    <dbReference type="NCBI Taxonomy" id="767744"/>
    <lineage>
        <taxon>Eukaryota</taxon>
        <taxon>Fungi</taxon>
        <taxon>Dikarya</taxon>
        <taxon>Ascomycota</taxon>
        <taxon>Saccharomycotina</taxon>
        <taxon>Trigonopsidomycetes</taxon>
        <taxon>Trigonopsidales</taxon>
        <taxon>Trigonopsidaceae</taxon>
        <taxon>Tortispora</taxon>
    </lineage>
</organism>
<dbReference type="Proteomes" id="UP000095023">
    <property type="component" value="Unassembled WGS sequence"/>
</dbReference>
<gene>
    <name evidence="2" type="ORF">CANCADRAFT_135287</name>
</gene>
<evidence type="ECO:0000313" key="3">
    <source>
        <dbReference type="Proteomes" id="UP000095023"/>
    </source>
</evidence>
<dbReference type="PANTHER" id="PTHR21054:SF2">
    <property type="entry name" value="MIP04191P"/>
    <property type="match status" value="1"/>
</dbReference>
<dbReference type="EMBL" id="KV453843">
    <property type="protein sequence ID" value="ODV89244.1"/>
    <property type="molecule type" value="Genomic_DNA"/>
</dbReference>
<dbReference type="AlphaFoldDB" id="A0A1E4TBW1"/>
<dbReference type="Pfam" id="PF01419">
    <property type="entry name" value="Jacalin"/>
    <property type="match status" value="1"/>
</dbReference>
<dbReference type="SMART" id="SM00915">
    <property type="entry name" value="Jacalin"/>
    <property type="match status" value="1"/>
</dbReference>
<feature type="domain" description="Jacalin-type lectin" evidence="1">
    <location>
        <begin position="570"/>
        <end position="697"/>
    </location>
</feature>
<name>A0A1E4TBW1_9ASCO</name>
<protein>
    <recommendedName>
        <fullName evidence="1">Jacalin-type lectin domain-containing protein</fullName>
    </recommendedName>
</protein>
<dbReference type="GO" id="GO:0005737">
    <property type="term" value="C:cytoplasm"/>
    <property type="evidence" value="ECO:0007669"/>
    <property type="project" value="TreeGrafter"/>
</dbReference>
<dbReference type="InterPro" id="IPR001229">
    <property type="entry name" value="Jacalin-like_lectin_dom"/>
</dbReference>
<accession>A0A1E4TBW1</accession>
<keyword evidence="3" id="KW-1185">Reference proteome</keyword>
<sequence length="698" mass="76378">MGFGKALKDLFVMPSDQHKVGKKTAGVATSQTPVAQLPPMYNNTEKQDTFSDSRIKFLNVSDGEMISQRCLIVHGHVEGATHGTIEVTNSASSFLPVPAIVSAGLFKATVRLDDGYNTLHFDFRDGGFSTTLNLVYIPPDPETPRIHLAIVLARDSKGTYDCPPDRAAHEPPSIERLVEKFRTAAYLWQAFTAEQMRRAGYGRRSFAFYEDMLPDTLGGTYKPLPTAVVHLVRSDLSKAELQDPDKAQQNPKAKDQGALYGIAIDAIRNYGGPFHNSVTGDIYVSALLADAHWRPDIKLLTGHAALGGCAGNLNLGIFGSHSCFAWPASLAEVEPAFMDTTPVDERYVRNDLGETNQNWEVVNVGIGAFMHETGHALKQPHRPYGVMLRSYTTLNRSFVSREPPNSKTGRQGPFPCRAKDECGWHPLDMVSFRFNPLFKFAGEPPTIPLDYDAHHTLYDPEAELDCYEISNNSVLLRSYSGISSMEVEIDGNSKGYALFVPPGGPFIEIVLDVQTLLPFVCESDARKALQSGKVNVGVCSGHNSTINGIASLFPDITGLFPAQPYQLFRSQLLGQKGGDKNGALFTQQLRSVTLFAGSFFDGIEFNFVDGTSAFVGHRGGDPHEINFDPDEYLVGLDVRAGYWIDAVGIITNKQRSPTIGGTGGSRHILIPPKGYTIAGVHGESLDWLYKVGIVYRPA</sequence>
<dbReference type="Pfam" id="PF12044">
    <property type="entry name" value="Metallopep"/>
    <property type="match status" value="1"/>
</dbReference>
<dbReference type="PROSITE" id="PS51752">
    <property type="entry name" value="JACALIN_LECTIN"/>
    <property type="match status" value="1"/>
</dbReference>
<evidence type="ECO:0000259" key="1">
    <source>
        <dbReference type="PROSITE" id="PS51752"/>
    </source>
</evidence>
<dbReference type="Gene3D" id="2.100.10.30">
    <property type="entry name" value="Jacalin-like lectin domain"/>
    <property type="match status" value="1"/>
</dbReference>
<dbReference type="InterPro" id="IPR036404">
    <property type="entry name" value="Jacalin-like_lectin_dom_sf"/>
</dbReference>
<proteinExistence type="predicted"/>
<dbReference type="InterPro" id="IPR021917">
    <property type="entry name" value="Unchr_Zn-peptidase-like"/>
</dbReference>
<dbReference type="OrthoDB" id="74460at2759"/>
<dbReference type="PANTHER" id="PTHR21054">
    <property type="entry name" value="ZINC METALLOPROTEINASE-RELATED"/>
    <property type="match status" value="1"/>
</dbReference>